<evidence type="ECO:0000256" key="1">
    <source>
        <dbReference type="ARBA" id="ARBA00008007"/>
    </source>
</evidence>
<organism evidence="2 3">
    <name type="scientific">Streptococcus rupicaprae</name>
    <dbReference type="NCBI Taxonomy" id="759619"/>
    <lineage>
        <taxon>Bacteria</taxon>
        <taxon>Bacillati</taxon>
        <taxon>Bacillota</taxon>
        <taxon>Bacilli</taxon>
        <taxon>Lactobacillales</taxon>
        <taxon>Streptococcaceae</taxon>
        <taxon>Streptococcus</taxon>
    </lineage>
</organism>
<dbReference type="InterPro" id="IPR029057">
    <property type="entry name" value="PRTase-like"/>
</dbReference>
<dbReference type="PANTHER" id="PTHR47505:SF1">
    <property type="entry name" value="DNA UTILIZATION PROTEIN YHGH"/>
    <property type="match status" value="1"/>
</dbReference>
<accession>A0ABV2FIG9</accession>
<comment type="caution">
    <text evidence="2">The sequence shown here is derived from an EMBL/GenBank/DDBJ whole genome shotgun (WGS) entry which is preliminary data.</text>
</comment>
<dbReference type="Gene3D" id="3.40.50.2020">
    <property type="match status" value="1"/>
</dbReference>
<dbReference type="EMBL" id="JBEPLO010000014">
    <property type="protein sequence ID" value="MET3558327.1"/>
    <property type="molecule type" value="Genomic_DNA"/>
</dbReference>
<comment type="similarity">
    <text evidence="1">Belongs to the ComF/GntX family.</text>
</comment>
<dbReference type="CDD" id="cd06223">
    <property type="entry name" value="PRTases_typeI"/>
    <property type="match status" value="1"/>
</dbReference>
<dbReference type="Proteomes" id="UP001549122">
    <property type="component" value="Unassembled WGS sequence"/>
</dbReference>
<name>A0ABV2FIG9_9STRE</name>
<dbReference type="SUPFAM" id="SSF53271">
    <property type="entry name" value="PRTase-like"/>
    <property type="match status" value="1"/>
</dbReference>
<protein>
    <submittedName>
        <fullName evidence="2">Competence protein ComFC</fullName>
    </submittedName>
</protein>
<dbReference type="RefSeq" id="WP_354365451.1">
    <property type="nucleotide sequence ID" value="NZ_JBEPLO010000014.1"/>
</dbReference>
<dbReference type="InterPro" id="IPR051910">
    <property type="entry name" value="ComF/GntX_DNA_util-trans"/>
</dbReference>
<evidence type="ECO:0000313" key="3">
    <source>
        <dbReference type="Proteomes" id="UP001549122"/>
    </source>
</evidence>
<dbReference type="PANTHER" id="PTHR47505">
    <property type="entry name" value="DNA UTILIZATION PROTEIN YHGH"/>
    <property type="match status" value="1"/>
</dbReference>
<reference evidence="2 3" key="1">
    <citation type="submission" date="2024-06" db="EMBL/GenBank/DDBJ databases">
        <title>Genomic Encyclopedia of Type Strains, Phase IV (KMG-IV): sequencing the most valuable type-strain genomes for metagenomic binning, comparative biology and taxonomic classification.</title>
        <authorList>
            <person name="Goeker M."/>
        </authorList>
    </citation>
    <scope>NUCLEOTIDE SEQUENCE [LARGE SCALE GENOMIC DNA]</scope>
    <source>
        <strain evidence="2 3">DSM 28303</strain>
    </source>
</reference>
<gene>
    <name evidence="2" type="ORF">ABID29_001449</name>
</gene>
<evidence type="ECO:0000313" key="2">
    <source>
        <dbReference type="EMBL" id="MET3558327.1"/>
    </source>
</evidence>
<dbReference type="InterPro" id="IPR000836">
    <property type="entry name" value="PRTase_dom"/>
</dbReference>
<keyword evidence="3" id="KW-1185">Reference proteome</keyword>
<proteinExistence type="inferred from homology"/>
<sequence>MMCLLCQQTLKQKWSFGAILGLSDLQVGLCQTCQEAFMPIGEVHCPSCYKPSSTGEVCQDCCYWKEQGKAVQHISLYAYNEAMKDFFSRFKFSGDYALRDVFAADLRQALKPYQKTHRFVPVPLSQVSYQERGFNQVTALLEAANLKYEDVFEKKHTDKQSSKTREQRLAADQVFTMAKKISADKPVLVIDDIYTTGATLQLLRDLLSQNGIEDVLTFSLAR</sequence>